<dbReference type="PANTHER" id="PTHR46880:SF9">
    <property type="entry name" value="ZINC FINGER PROTEIN 862"/>
    <property type="match status" value="1"/>
</dbReference>
<reference evidence="1" key="2">
    <citation type="journal article" date="2023" name="Science">
        <title>Genomic signatures of disease resistance in endangered staghorn corals.</title>
        <authorList>
            <person name="Vollmer S.V."/>
            <person name="Selwyn J.D."/>
            <person name="Despard B.A."/>
            <person name="Roesel C.L."/>
        </authorList>
    </citation>
    <scope>NUCLEOTIDE SEQUENCE</scope>
    <source>
        <strain evidence="1">K2</strain>
    </source>
</reference>
<dbReference type="PANTHER" id="PTHR46880">
    <property type="entry name" value="RAS-ASSOCIATING DOMAIN-CONTAINING PROTEIN"/>
    <property type="match status" value="1"/>
</dbReference>
<organism evidence="1 2">
    <name type="scientific">Acropora cervicornis</name>
    <name type="common">Staghorn coral</name>
    <dbReference type="NCBI Taxonomy" id="6130"/>
    <lineage>
        <taxon>Eukaryota</taxon>
        <taxon>Metazoa</taxon>
        <taxon>Cnidaria</taxon>
        <taxon>Anthozoa</taxon>
        <taxon>Hexacorallia</taxon>
        <taxon>Scleractinia</taxon>
        <taxon>Astrocoeniina</taxon>
        <taxon>Acroporidae</taxon>
        <taxon>Acropora</taxon>
    </lineage>
</organism>
<accession>A0AAD9Q6Y3</accession>
<evidence type="ECO:0000313" key="2">
    <source>
        <dbReference type="Proteomes" id="UP001249851"/>
    </source>
</evidence>
<keyword evidence="2" id="KW-1185">Reference proteome</keyword>
<dbReference type="InterPro" id="IPR012337">
    <property type="entry name" value="RNaseH-like_sf"/>
</dbReference>
<sequence>MSKMIKGIEIEYNGSQEIKLSQYADDTTALLSDSESVTQFVTGSRNIKKESVKFHTQSVLHKSAVDAKLAADKKQRNEQSPIEKGLQKMDEKTLQNMDKLFQTAFYLAWKERPFTDFPDLLDLQTLGLQSGVPFGFVGAGKERLIQLLDYSSVASPQSGLFSDWSRNKRLIPKVLFNLGRTAKAISKTTVAVVSPLDYIRKQQVASIEKMDCGICAAGDSEIENGKFDIMFGSAQQWLSDHWRKALQFGALYQTKVLVVNEVHTVATCDKAAKEFTTHIAGVYQDNLQKQLHNSDYFSVYCDGSTDRSESEKELVMVRVIEDFYPVVKYLKLVEPANTKVDGILAAINGAFADFGFSAREYKQKMIGFGSDGASVMMGARRGVIELFKVEGQADLTLSVWCLAHKLELAVKDCFKGTFMDNVTETLTLIYYFYKGSAKRNKEVSEVAEIMEEHFYKPEKANGTRWVDHKLRCAAELIANWKLIVIHLQSYIEDKSNKAEDRAKGKGILKKVMEYKLIWFLHFMRDVLNEIAKLSLLLQREDVTLPSIMIKVQSVQVALSEMMDNPGRNLQGFQEELNGAVYKEHTLTHVVAQNLLTQERRRITQELRDCLDIYPMANASCEQGFSTMKRVKSDWRSTLGNDTMDMLMRVKIEGPKKQSFIFHLFTECAQATLFWKEFLDWASQIVN</sequence>
<evidence type="ECO:0000313" key="1">
    <source>
        <dbReference type="EMBL" id="KAK2555870.1"/>
    </source>
</evidence>
<comment type="caution">
    <text evidence="1">The sequence shown here is derived from an EMBL/GenBank/DDBJ whole genome shotgun (WGS) entry which is preliminary data.</text>
</comment>
<proteinExistence type="predicted"/>
<dbReference type="Proteomes" id="UP001249851">
    <property type="component" value="Unassembled WGS sequence"/>
</dbReference>
<dbReference type="SUPFAM" id="SSF53098">
    <property type="entry name" value="Ribonuclease H-like"/>
    <property type="match status" value="1"/>
</dbReference>
<name>A0AAD9Q6Y3_ACRCE</name>
<gene>
    <name evidence="1" type="ORF">P5673_022524</name>
</gene>
<protein>
    <submittedName>
        <fullName evidence="1">Zinc finger protein 862</fullName>
    </submittedName>
</protein>
<dbReference type="AlphaFoldDB" id="A0AAD9Q6Y3"/>
<reference evidence="1" key="1">
    <citation type="journal article" date="2023" name="G3 (Bethesda)">
        <title>Whole genome assembly and annotation of the endangered Caribbean coral Acropora cervicornis.</title>
        <authorList>
            <person name="Selwyn J.D."/>
            <person name="Vollmer S.V."/>
        </authorList>
    </citation>
    <scope>NUCLEOTIDE SEQUENCE</scope>
    <source>
        <strain evidence="1">K2</strain>
    </source>
</reference>
<dbReference type="EMBL" id="JARQWQ010000060">
    <property type="protein sequence ID" value="KAK2555870.1"/>
    <property type="molecule type" value="Genomic_DNA"/>
</dbReference>